<feature type="transmembrane region" description="Helical" evidence="1">
    <location>
        <begin position="66"/>
        <end position="88"/>
    </location>
</feature>
<dbReference type="RefSeq" id="WP_316025400.1">
    <property type="nucleotide sequence ID" value="NZ_JAWDIO010000002.1"/>
</dbReference>
<sequence>MSKGYLNYYPETSCFPVGDREEILEKARHEAFVNMKLSGKSAWYFFGSLMLFFIPTATSINYFGHFSLSTLIVFSASLLSQFLLNRYFQSKLIRKGIKAALSNSSS</sequence>
<proteinExistence type="predicted"/>
<keyword evidence="3" id="KW-1185">Reference proteome</keyword>
<keyword evidence="1" id="KW-0812">Transmembrane</keyword>
<accession>A0ABU3SUT1</accession>
<evidence type="ECO:0000313" key="3">
    <source>
        <dbReference type="Proteomes" id="UP001247805"/>
    </source>
</evidence>
<evidence type="ECO:0000313" key="2">
    <source>
        <dbReference type="EMBL" id="MDU0353750.1"/>
    </source>
</evidence>
<name>A0ABU3SUT1_9ALTE</name>
<comment type="caution">
    <text evidence="2">The sequence shown here is derived from an EMBL/GenBank/DDBJ whole genome shotgun (WGS) entry which is preliminary data.</text>
</comment>
<keyword evidence="1" id="KW-0472">Membrane</keyword>
<evidence type="ECO:0000256" key="1">
    <source>
        <dbReference type="SAM" id="Phobius"/>
    </source>
</evidence>
<keyword evidence="1" id="KW-1133">Transmembrane helix</keyword>
<dbReference type="Proteomes" id="UP001247805">
    <property type="component" value="Unassembled WGS sequence"/>
</dbReference>
<protein>
    <submittedName>
        <fullName evidence="2">Uncharacterized protein</fullName>
    </submittedName>
</protein>
<dbReference type="EMBL" id="JAWDIO010000002">
    <property type="protein sequence ID" value="MDU0353750.1"/>
    <property type="molecule type" value="Genomic_DNA"/>
</dbReference>
<feature type="transmembrane region" description="Helical" evidence="1">
    <location>
        <begin position="42"/>
        <end position="60"/>
    </location>
</feature>
<reference evidence="2 3" key="1">
    <citation type="submission" date="2023-10" db="EMBL/GenBank/DDBJ databases">
        <title>Glaciecola aquimarina strain GGW-M5 nov., isolated from a coastal seawater.</title>
        <authorList>
            <person name="Bayburt H."/>
            <person name="Kim J.M."/>
            <person name="Choi B.J."/>
            <person name="Jeon C.O."/>
        </authorList>
    </citation>
    <scope>NUCLEOTIDE SEQUENCE [LARGE SCALE GENOMIC DNA]</scope>
    <source>
        <strain evidence="2 3">KCTC 32108</strain>
    </source>
</reference>
<gene>
    <name evidence="2" type="ORF">RS130_07285</name>
</gene>
<organism evidence="2 3">
    <name type="scientific">Paraglaciecola aquimarina</name>
    <dbReference type="NCBI Taxonomy" id="1235557"/>
    <lineage>
        <taxon>Bacteria</taxon>
        <taxon>Pseudomonadati</taxon>
        <taxon>Pseudomonadota</taxon>
        <taxon>Gammaproteobacteria</taxon>
        <taxon>Alteromonadales</taxon>
        <taxon>Alteromonadaceae</taxon>
        <taxon>Paraglaciecola</taxon>
    </lineage>
</organism>